<evidence type="ECO:0000313" key="1">
    <source>
        <dbReference type="EMBL" id="RUO53886.1"/>
    </source>
</evidence>
<dbReference type="Proteomes" id="UP000287198">
    <property type="component" value="Unassembled WGS sequence"/>
</dbReference>
<gene>
    <name evidence="1" type="ORF">CWI69_00130</name>
</gene>
<evidence type="ECO:0000313" key="2">
    <source>
        <dbReference type="Proteomes" id="UP000287198"/>
    </source>
</evidence>
<dbReference type="RefSeq" id="WP_126760810.1">
    <property type="nucleotide sequence ID" value="NZ_JBHLTZ010000004.1"/>
</dbReference>
<organism evidence="1 2">
    <name type="scientific">Pseudidiomarina halophila</name>
    <dbReference type="NCBI Taxonomy" id="1449799"/>
    <lineage>
        <taxon>Bacteria</taxon>
        <taxon>Pseudomonadati</taxon>
        <taxon>Pseudomonadota</taxon>
        <taxon>Gammaproteobacteria</taxon>
        <taxon>Alteromonadales</taxon>
        <taxon>Idiomarinaceae</taxon>
        <taxon>Pseudidiomarina</taxon>
    </lineage>
</organism>
<comment type="caution">
    <text evidence="1">The sequence shown here is derived from an EMBL/GenBank/DDBJ whole genome shotgun (WGS) entry which is preliminary data.</text>
</comment>
<reference evidence="2" key="1">
    <citation type="journal article" date="2018" name="Front. Microbiol.">
        <title>Genome-Based Analysis Reveals the Taxonomy and Diversity of the Family Idiomarinaceae.</title>
        <authorList>
            <person name="Liu Y."/>
            <person name="Lai Q."/>
            <person name="Shao Z."/>
        </authorList>
    </citation>
    <scope>NUCLEOTIDE SEQUENCE [LARGE SCALE GENOMIC DNA]</scope>
    <source>
        <strain evidence="2">BH195</strain>
    </source>
</reference>
<proteinExistence type="predicted"/>
<evidence type="ECO:0008006" key="3">
    <source>
        <dbReference type="Google" id="ProtNLM"/>
    </source>
</evidence>
<name>A0A432XYU3_9GAMM</name>
<protein>
    <recommendedName>
        <fullName evidence="3">DNA-binding protein</fullName>
    </recommendedName>
</protein>
<keyword evidence="2" id="KW-1185">Reference proteome</keyword>
<dbReference type="EMBL" id="PIPW01000001">
    <property type="protein sequence ID" value="RUO53886.1"/>
    <property type="molecule type" value="Genomic_DNA"/>
</dbReference>
<sequence>MNSYEFSLRFDVADCGLDHDEMDDRLFDSGCDDALVRHGRKAELLIEFDRQGATALETIETAKRQVIEALPEARLLEAKPDFVSPTDIAQVYGLSRQRVQILMQTQLARIHAFTCVGNTQVFRLVTVIDELTKQGKQDVDDTVREAAFAAMQMNRENELAQI</sequence>
<dbReference type="AlphaFoldDB" id="A0A432XYU3"/>
<accession>A0A432XYU3</accession>
<dbReference type="OrthoDB" id="7860618at2"/>